<reference evidence="1" key="1">
    <citation type="submission" date="2014-11" db="EMBL/GenBank/DDBJ databases">
        <authorList>
            <person name="Amaro Gonzalez C."/>
        </authorList>
    </citation>
    <scope>NUCLEOTIDE SEQUENCE</scope>
</reference>
<protein>
    <submittedName>
        <fullName evidence="1">Uncharacterized protein</fullName>
    </submittedName>
</protein>
<dbReference type="AlphaFoldDB" id="A0A0E9PI40"/>
<sequence>MIRLRLWAPDREHQGTPLPFAGILKAWSESWFHCSSERCVQAEYPHHPTGDTQPH</sequence>
<proteinExistence type="predicted"/>
<evidence type="ECO:0000313" key="1">
    <source>
        <dbReference type="EMBL" id="JAH03952.1"/>
    </source>
</evidence>
<reference evidence="1" key="2">
    <citation type="journal article" date="2015" name="Fish Shellfish Immunol.">
        <title>Early steps in the European eel (Anguilla anguilla)-Vibrio vulnificus interaction in the gills: Role of the RtxA13 toxin.</title>
        <authorList>
            <person name="Callol A."/>
            <person name="Pajuelo D."/>
            <person name="Ebbesson L."/>
            <person name="Teles M."/>
            <person name="MacKenzie S."/>
            <person name="Amaro C."/>
        </authorList>
    </citation>
    <scope>NUCLEOTIDE SEQUENCE</scope>
</reference>
<dbReference type="EMBL" id="GBXM01104625">
    <property type="protein sequence ID" value="JAH03952.1"/>
    <property type="molecule type" value="Transcribed_RNA"/>
</dbReference>
<accession>A0A0E9PI40</accession>
<name>A0A0E9PI40_ANGAN</name>
<organism evidence="1">
    <name type="scientific">Anguilla anguilla</name>
    <name type="common">European freshwater eel</name>
    <name type="synonym">Muraena anguilla</name>
    <dbReference type="NCBI Taxonomy" id="7936"/>
    <lineage>
        <taxon>Eukaryota</taxon>
        <taxon>Metazoa</taxon>
        <taxon>Chordata</taxon>
        <taxon>Craniata</taxon>
        <taxon>Vertebrata</taxon>
        <taxon>Euteleostomi</taxon>
        <taxon>Actinopterygii</taxon>
        <taxon>Neopterygii</taxon>
        <taxon>Teleostei</taxon>
        <taxon>Anguilliformes</taxon>
        <taxon>Anguillidae</taxon>
        <taxon>Anguilla</taxon>
    </lineage>
</organism>